<evidence type="ECO:0000259" key="11">
    <source>
        <dbReference type="PROSITE" id="PS50862"/>
    </source>
</evidence>
<dbReference type="InterPro" id="IPR004154">
    <property type="entry name" value="Anticodon-bd"/>
</dbReference>
<evidence type="ECO:0000256" key="9">
    <source>
        <dbReference type="ARBA" id="ARBA00047671"/>
    </source>
</evidence>
<comment type="caution">
    <text evidence="12">The sequence shown here is derived from an EMBL/GenBank/DDBJ whole genome shotgun (WGS) entry which is preliminary data.</text>
</comment>
<gene>
    <name evidence="12" type="ORF">VP01_1772g1</name>
</gene>
<feature type="domain" description="Aminoacyl-transfer RNA synthetases class-II family profile" evidence="11">
    <location>
        <begin position="219"/>
        <end position="493"/>
    </location>
</feature>
<keyword evidence="6" id="KW-0648">Protein biosynthesis</keyword>
<dbReference type="SMART" id="SM00946">
    <property type="entry name" value="ProRS-C_1"/>
    <property type="match status" value="1"/>
</dbReference>
<comment type="catalytic activity">
    <reaction evidence="9">
        <text>tRNA(Pro) + L-proline + ATP = L-prolyl-tRNA(Pro) + AMP + diphosphate</text>
        <dbReference type="Rhea" id="RHEA:14305"/>
        <dbReference type="Rhea" id="RHEA-COMP:9700"/>
        <dbReference type="Rhea" id="RHEA-COMP:9702"/>
        <dbReference type="ChEBI" id="CHEBI:30616"/>
        <dbReference type="ChEBI" id="CHEBI:33019"/>
        <dbReference type="ChEBI" id="CHEBI:60039"/>
        <dbReference type="ChEBI" id="CHEBI:78442"/>
        <dbReference type="ChEBI" id="CHEBI:78532"/>
        <dbReference type="ChEBI" id="CHEBI:456215"/>
        <dbReference type="EC" id="6.1.1.15"/>
    </reaction>
</comment>
<sequence>MSASDVKISLFKPKALVGSPLAIIQLVVVIIEPGKDLGPASSLAKKLGFKDMRAAGDDLIMTVLNKSSKAEVTLDSITPNHASTVMMVLSDSLTHSDHIQSLEKTDMNIQKHAFHVPGTETAASKDTMASKPKAPVQVSKQTQNKETGGGEKSSLGISFKKESSTFGDWYQDVLKKGDMIDYYDISGCYILKPASYRIWEIIQRELRRSLAVDHVRSPRRWFDERIKALGVENAYFPMFVSSRVLEKEKDHIEGFAPEVAWVTRARPFPLAYPKWSIRIGRTHCYPPYIRDSHVPLLCQGKLNLRLSYLFSEANVNIPATLWIQSYRDLPLKLNQWNSVVRWEFKNPQPFIRTREFLWQEGHTAHLHKEDADLEVRQILDLYRGVYEELLAVPVTPGVKSEKEKFAGGLYTTTVEGFVPTSGRGIQGGTSHCLGQNFSKMFNISVEDPSKPVDPNAGTQAEKLFVWQNSWGLSTRTIGVMVMVHADDKGLVLPPRVAHLQVIVIPVGIVASSGAEGRKELYDKTEDLASRLRKVGVSAKTDIREGYTPGWKFNSWEMKGIPLRLELGPKDLASETTLVVRRDTGEKKSYALETLDVEIPKLLERIQMDMYSKAKGIYDAHRKLVVDWKEFVPTLNKNCSCVIAWCEEESCEDEIKNQSAKELSLSVSPCVSDDEDEQLTLEIDRSAVEQDERAPSAGAKSLCIPFDQSAYPAIEPGVTKCLGYGCGKDAKRWTMFGRSY</sequence>
<dbReference type="STRING" id="27349.A0A0L6VFC0"/>
<dbReference type="PROSITE" id="PS50231">
    <property type="entry name" value="RICIN_B_LECTIN"/>
    <property type="match status" value="1"/>
</dbReference>
<dbReference type="PANTHER" id="PTHR43382:SF2">
    <property type="entry name" value="BIFUNCTIONAL GLUTAMATE_PROLINE--TRNA LIGASE"/>
    <property type="match status" value="1"/>
</dbReference>
<keyword evidence="3" id="KW-0436">Ligase</keyword>
<dbReference type="GO" id="GO:0005524">
    <property type="term" value="F:ATP binding"/>
    <property type="evidence" value="ECO:0007669"/>
    <property type="project" value="UniProtKB-KW"/>
</dbReference>
<dbReference type="AlphaFoldDB" id="A0A0L6VFC0"/>
<keyword evidence="5" id="KW-0067">ATP-binding</keyword>
<dbReference type="InterPro" id="IPR045864">
    <property type="entry name" value="aa-tRNA-synth_II/BPL/LPL"/>
</dbReference>
<evidence type="ECO:0000256" key="3">
    <source>
        <dbReference type="ARBA" id="ARBA00022598"/>
    </source>
</evidence>
<protein>
    <recommendedName>
        <fullName evidence="2">proline--tRNA ligase</fullName>
        <ecNumber evidence="2">6.1.1.15</ecNumber>
    </recommendedName>
    <alternativeName>
        <fullName evidence="8">Prolyl-tRNA synthetase</fullName>
    </alternativeName>
</protein>
<dbReference type="GO" id="GO:0017101">
    <property type="term" value="C:aminoacyl-tRNA synthetase multienzyme complex"/>
    <property type="evidence" value="ECO:0007669"/>
    <property type="project" value="TreeGrafter"/>
</dbReference>
<dbReference type="Gene3D" id="3.30.110.30">
    <property type="entry name" value="C-terminal domain of ProRS"/>
    <property type="match status" value="1"/>
</dbReference>
<evidence type="ECO:0000256" key="5">
    <source>
        <dbReference type="ARBA" id="ARBA00022840"/>
    </source>
</evidence>
<evidence type="ECO:0000256" key="2">
    <source>
        <dbReference type="ARBA" id="ARBA00012831"/>
    </source>
</evidence>
<dbReference type="InterPro" id="IPR016061">
    <property type="entry name" value="Pro-tRNA_ligase_II_C"/>
</dbReference>
<dbReference type="Gene3D" id="3.40.50.800">
    <property type="entry name" value="Anticodon-binding domain"/>
    <property type="match status" value="1"/>
</dbReference>
<accession>A0A0L6VFC0</accession>
<dbReference type="Proteomes" id="UP000037035">
    <property type="component" value="Unassembled WGS sequence"/>
</dbReference>
<dbReference type="GO" id="GO:0006433">
    <property type="term" value="P:prolyl-tRNA aminoacylation"/>
    <property type="evidence" value="ECO:0007669"/>
    <property type="project" value="InterPro"/>
</dbReference>
<dbReference type="SUPFAM" id="SSF52954">
    <property type="entry name" value="Class II aaRS ABD-related"/>
    <property type="match status" value="1"/>
</dbReference>
<evidence type="ECO:0000256" key="4">
    <source>
        <dbReference type="ARBA" id="ARBA00022741"/>
    </source>
</evidence>
<dbReference type="OrthoDB" id="1350766at2759"/>
<evidence type="ECO:0000256" key="10">
    <source>
        <dbReference type="SAM" id="MobiDB-lite"/>
    </source>
</evidence>
<dbReference type="VEuPathDB" id="FungiDB:VP01_1772g1"/>
<dbReference type="GO" id="GO:0005737">
    <property type="term" value="C:cytoplasm"/>
    <property type="evidence" value="ECO:0007669"/>
    <property type="project" value="InterPro"/>
</dbReference>
<evidence type="ECO:0000256" key="8">
    <source>
        <dbReference type="ARBA" id="ARBA00029731"/>
    </source>
</evidence>
<dbReference type="InterPro" id="IPR006195">
    <property type="entry name" value="aa-tRNA-synth_II"/>
</dbReference>
<dbReference type="InterPro" id="IPR004499">
    <property type="entry name" value="Pro-tRNA-ligase_IIa_arc-type"/>
</dbReference>
<keyword evidence="4" id="KW-0547">Nucleotide-binding</keyword>
<dbReference type="HAMAP" id="MF_01571">
    <property type="entry name" value="Pro_tRNA_synth_type3"/>
    <property type="match status" value="1"/>
</dbReference>
<evidence type="ECO:0000313" key="12">
    <source>
        <dbReference type="EMBL" id="KNZ59257.1"/>
    </source>
</evidence>
<dbReference type="Pfam" id="PF00587">
    <property type="entry name" value="tRNA-synt_2b"/>
    <property type="match status" value="1"/>
</dbReference>
<proteinExistence type="inferred from homology"/>
<comment type="similarity">
    <text evidence="1">Belongs to the class-II aminoacyl-tRNA synthetase family.</text>
</comment>
<dbReference type="EC" id="6.1.1.15" evidence="2"/>
<dbReference type="Pfam" id="PF09180">
    <property type="entry name" value="ProRS-C_1"/>
    <property type="match status" value="1"/>
</dbReference>
<evidence type="ECO:0000256" key="6">
    <source>
        <dbReference type="ARBA" id="ARBA00022917"/>
    </source>
</evidence>
<dbReference type="PANTHER" id="PTHR43382">
    <property type="entry name" value="PROLYL-TRNA SYNTHETASE"/>
    <property type="match status" value="1"/>
</dbReference>
<dbReference type="CDD" id="cd00862">
    <property type="entry name" value="ProRS_anticodon_zinc"/>
    <property type="match status" value="1"/>
</dbReference>
<dbReference type="Pfam" id="PF03129">
    <property type="entry name" value="HGTP_anticodon"/>
    <property type="match status" value="1"/>
</dbReference>
<dbReference type="EMBL" id="LAVV01006584">
    <property type="protein sequence ID" value="KNZ59257.1"/>
    <property type="molecule type" value="Genomic_DNA"/>
</dbReference>
<feature type="region of interest" description="Disordered" evidence="10">
    <location>
        <begin position="121"/>
        <end position="154"/>
    </location>
</feature>
<dbReference type="Gene3D" id="3.30.930.10">
    <property type="entry name" value="Bira Bifunctional Protein, Domain 2"/>
    <property type="match status" value="2"/>
</dbReference>
<dbReference type="InterPro" id="IPR033721">
    <property type="entry name" value="ProRS_core_arch_euk"/>
</dbReference>
<dbReference type="SUPFAM" id="SSF64586">
    <property type="entry name" value="C-terminal domain of ProRS"/>
    <property type="match status" value="1"/>
</dbReference>
<name>A0A0L6VFC0_9BASI</name>
<evidence type="ECO:0000313" key="13">
    <source>
        <dbReference type="Proteomes" id="UP000037035"/>
    </source>
</evidence>
<dbReference type="FunFam" id="3.40.50.800:FF:000005">
    <property type="entry name" value="bifunctional glutamate/proline--tRNA ligase"/>
    <property type="match status" value="1"/>
</dbReference>
<dbReference type="InterPro" id="IPR017449">
    <property type="entry name" value="Pro-tRNA_synth_II"/>
</dbReference>
<dbReference type="CDD" id="cd00778">
    <property type="entry name" value="ProRS_core_arch_euk"/>
    <property type="match status" value="1"/>
</dbReference>
<dbReference type="GO" id="GO:0004827">
    <property type="term" value="F:proline-tRNA ligase activity"/>
    <property type="evidence" value="ECO:0007669"/>
    <property type="project" value="UniProtKB-EC"/>
</dbReference>
<reference evidence="12 13" key="1">
    <citation type="submission" date="2015-08" db="EMBL/GenBank/DDBJ databases">
        <title>Next Generation Sequencing and Analysis of the Genome of Puccinia sorghi L Schw, the Causal Agent of Maize Common Rust.</title>
        <authorList>
            <person name="Rochi L."/>
            <person name="Burguener G."/>
            <person name="Darino M."/>
            <person name="Turjanski A."/>
            <person name="Kreff E."/>
            <person name="Dieguez M.J."/>
            <person name="Sacco F."/>
        </authorList>
    </citation>
    <scope>NUCLEOTIDE SEQUENCE [LARGE SCALE GENOMIC DNA]</scope>
    <source>
        <strain evidence="12 13">RO10H11247</strain>
    </source>
</reference>
<keyword evidence="7 12" id="KW-0030">Aminoacyl-tRNA synthetase</keyword>
<evidence type="ECO:0000256" key="7">
    <source>
        <dbReference type="ARBA" id="ARBA00023146"/>
    </source>
</evidence>
<evidence type="ECO:0000256" key="1">
    <source>
        <dbReference type="ARBA" id="ARBA00008226"/>
    </source>
</evidence>
<dbReference type="FunFam" id="3.30.110.30:FF:000001">
    <property type="entry name" value="Bifunctional glutamate/proline--tRNA ligase"/>
    <property type="match status" value="1"/>
</dbReference>
<dbReference type="InterPro" id="IPR002314">
    <property type="entry name" value="aa-tRNA-synt_IIb"/>
</dbReference>
<keyword evidence="13" id="KW-1185">Reference proteome</keyword>
<dbReference type="InterPro" id="IPR036621">
    <property type="entry name" value="Anticodon-bd_dom_sf"/>
</dbReference>
<dbReference type="PROSITE" id="PS50862">
    <property type="entry name" value="AA_TRNA_LIGASE_II"/>
    <property type="match status" value="1"/>
</dbReference>
<organism evidence="12 13">
    <name type="scientific">Puccinia sorghi</name>
    <dbReference type="NCBI Taxonomy" id="27349"/>
    <lineage>
        <taxon>Eukaryota</taxon>
        <taxon>Fungi</taxon>
        <taxon>Dikarya</taxon>
        <taxon>Basidiomycota</taxon>
        <taxon>Pucciniomycotina</taxon>
        <taxon>Pucciniomycetes</taxon>
        <taxon>Pucciniales</taxon>
        <taxon>Pucciniaceae</taxon>
        <taxon>Puccinia</taxon>
    </lineage>
</organism>
<dbReference type="SUPFAM" id="SSF55681">
    <property type="entry name" value="Class II aaRS and biotin synthetases"/>
    <property type="match status" value="1"/>
</dbReference>